<protein>
    <submittedName>
        <fullName evidence="1">Uncharacterized protein</fullName>
    </submittedName>
</protein>
<accession>A0ACB9H1D3</accession>
<keyword evidence="2" id="KW-1185">Reference proteome</keyword>
<dbReference type="EMBL" id="CM042009">
    <property type="protein sequence ID" value="KAI3789306.1"/>
    <property type="molecule type" value="Genomic_DNA"/>
</dbReference>
<sequence length="120" mass="13312">MTFLSCLPYRITGETNSRLSVMDDDDREDANGSSESTTGETDELYLNRNTEVSFIRRLEDLAASDLESTDVVLWTSMLGVYGKNGHHKEVIQLFQEMSTKKVKPEGVAFVTVISSCGHTG</sequence>
<evidence type="ECO:0000313" key="1">
    <source>
        <dbReference type="EMBL" id="KAI3789306.1"/>
    </source>
</evidence>
<reference evidence="2" key="1">
    <citation type="journal article" date="2022" name="Mol. Ecol. Resour.">
        <title>The genomes of chicory, endive, great burdock and yacon provide insights into Asteraceae palaeo-polyploidization history and plant inulin production.</title>
        <authorList>
            <person name="Fan W."/>
            <person name="Wang S."/>
            <person name="Wang H."/>
            <person name="Wang A."/>
            <person name="Jiang F."/>
            <person name="Liu H."/>
            <person name="Zhao H."/>
            <person name="Xu D."/>
            <person name="Zhang Y."/>
        </authorList>
    </citation>
    <scope>NUCLEOTIDE SEQUENCE [LARGE SCALE GENOMIC DNA]</scope>
    <source>
        <strain evidence="2">cv. Punajuju</strain>
    </source>
</reference>
<organism evidence="1 2">
    <name type="scientific">Cichorium intybus</name>
    <name type="common">Chicory</name>
    <dbReference type="NCBI Taxonomy" id="13427"/>
    <lineage>
        <taxon>Eukaryota</taxon>
        <taxon>Viridiplantae</taxon>
        <taxon>Streptophyta</taxon>
        <taxon>Embryophyta</taxon>
        <taxon>Tracheophyta</taxon>
        <taxon>Spermatophyta</taxon>
        <taxon>Magnoliopsida</taxon>
        <taxon>eudicotyledons</taxon>
        <taxon>Gunneridae</taxon>
        <taxon>Pentapetalae</taxon>
        <taxon>asterids</taxon>
        <taxon>campanulids</taxon>
        <taxon>Asterales</taxon>
        <taxon>Asteraceae</taxon>
        <taxon>Cichorioideae</taxon>
        <taxon>Cichorieae</taxon>
        <taxon>Cichoriinae</taxon>
        <taxon>Cichorium</taxon>
    </lineage>
</organism>
<reference evidence="1 2" key="2">
    <citation type="journal article" date="2022" name="Mol. Ecol. Resour.">
        <title>The genomes of chicory, endive, great burdock and yacon provide insights into Asteraceae paleo-polyploidization history and plant inulin production.</title>
        <authorList>
            <person name="Fan W."/>
            <person name="Wang S."/>
            <person name="Wang H."/>
            <person name="Wang A."/>
            <person name="Jiang F."/>
            <person name="Liu H."/>
            <person name="Zhao H."/>
            <person name="Xu D."/>
            <person name="Zhang Y."/>
        </authorList>
    </citation>
    <scope>NUCLEOTIDE SEQUENCE [LARGE SCALE GENOMIC DNA]</scope>
    <source>
        <strain evidence="2">cv. Punajuju</strain>
        <tissue evidence="1">Leaves</tissue>
    </source>
</reference>
<dbReference type="Proteomes" id="UP001055811">
    <property type="component" value="Linkage Group LG01"/>
</dbReference>
<evidence type="ECO:0000313" key="2">
    <source>
        <dbReference type="Proteomes" id="UP001055811"/>
    </source>
</evidence>
<proteinExistence type="predicted"/>
<name>A0ACB9H1D3_CICIN</name>
<comment type="caution">
    <text evidence="1">The sequence shown here is derived from an EMBL/GenBank/DDBJ whole genome shotgun (WGS) entry which is preliminary data.</text>
</comment>
<gene>
    <name evidence="1" type="ORF">L2E82_02099</name>
</gene>